<dbReference type="Gene3D" id="1.10.472.10">
    <property type="entry name" value="Cyclin-like"/>
    <property type="match status" value="2"/>
</dbReference>
<keyword evidence="4" id="KW-0131">Cell cycle</keyword>
<dbReference type="SMART" id="SM00385">
    <property type="entry name" value="CYCLIN"/>
    <property type="match status" value="1"/>
</dbReference>
<dbReference type="GO" id="GO:0006357">
    <property type="term" value="P:regulation of transcription by RNA polymerase II"/>
    <property type="evidence" value="ECO:0007669"/>
    <property type="project" value="InterPro"/>
</dbReference>
<evidence type="ECO:0000256" key="4">
    <source>
        <dbReference type="ARBA" id="ARBA00023306"/>
    </source>
</evidence>
<proteinExistence type="inferred from homology"/>
<organism evidence="10">
    <name type="scientific">Cuerna arida</name>
    <dbReference type="NCBI Taxonomy" id="1464854"/>
    <lineage>
        <taxon>Eukaryota</taxon>
        <taxon>Metazoa</taxon>
        <taxon>Ecdysozoa</taxon>
        <taxon>Arthropoda</taxon>
        <taxon>Hexapoda</taxon>
        <taxon>Insecta</taxon>
        <taxon>Pterygota</taxon>
        <taxon>Neoptera</taxon>
        <taxon>Paraneoptera</taxon>
        <taxon>Hemiptera</taxon>
        <taxon>Auchenorrhyncha</taxon>
        <taxon>Membracoidea</taxon>
        <taxon>Cicadellidae</taxon>
        <taxon>Cicadellinae</taxon>
        <taxon>Proconiini</taxon>
        <taxon>Cuerna</taxon>
    </lineage>
</organism>
<gene>
    <name evidence="10" type="ORF">g.18850</name>
</gene>
<dbReference type="CDD" id="cd20525">
    <property type="entry name" value="CYCLIN_CCNH_rpt2"/>
    <property type="match status" value="1"/>
</dbReference>
<dbReference type="NCBIfam" id="TIGR00569">
    <property type="entry name" value="ccl1"/>
    <property type="match status" value="1"/>
</dbReference>
<dbReference type="PANTHER" id="PTHR10026">
    <property type="entry name" value="CYCLIN"/>
    <property type="match status" value="1"/>
</dbReference>
<reference evidence="10" key="1">
    <citation type="submission" date="2015-11" db="EMBL/GenBank/DDBJ databases">
        <title>De novo transcriptome assembly of four potential Pierce s Disease insect vectors from Arizona vineyards.</title>
        <authorList>
            <person name="Tassone E.E."/>
        </authorList>
    </citation>
    <scope>NUCLEOTIDE SEQUENCE</scope>
</reference>
<comment type="function">
    <text evidence="5">Regulates CDK7, the catalytic subunit of the CDK-activating kinase (CAK) enzymatic complex. CAK activates the cyclin-associated kinases CDK1, CDK2, CDK4 and CDK6 by threonine phosphorylation. CAK complexed to the core-TFIIH basal transcription factor activates RNA polymerase II by serine phosphorylation of the repetitive C-terminal domain (CTD) of its large subunit (POLR2A), allowing its escape from the promoter and elongation of the transcripts. Involved in cell cycle control and in RNA transcription by RNA polymerase II. Its expression and activity are constant throughout the cell cycle.</text>
</comment>
<dbReference type="InterPro" id="IPR043198">
    <property type="entry name" value="Cyclin/Ssn8"/>
</dbReference>
<evidence type="ECO:0000256" key="6">
    <source>
        <dbReference type="ARBA" id="ARBA00026042"/>
    </source>
</evidence>
<dbReference type="GO" id="GO:0016538">
    <property type="term" value="F:cyclin-dependent protein serine/threonine kinase regulator activity"/>
    <property type="evidence" value="ECO:0007669"/>
    <property type="project" value="InterPro"/>
</dbReference>
<dbReference type="InterPro" id="IPR036915">
    <property type="entry name" value="Cyclin-like_sf"/>
</dbReference>
<protein>
    <recommendedName>
        <fullName evidence="2">Cyclin-H</fullName>
    </recommendedName>
</protein>
<evidence type="ECO:0000256" key="2">
    <source>
        <dbReference type="ARBA" id="ARBA00019496"/>
    </source>
</evidence>
<dbReference type="AlphaFoldDB" id="A0A1B6FTI7"/>
<feature type="region of interest" description="Disordered" evidence="8">
    <location>
        <begin position="296"/>
        <end position="347"/>
    </location>
</feature>
<evidence type="ECO:0000256" key="1">
    <source>
        <dbReference type="ARBA" id="ARBA00008638"/>
    </source>
</evidence>
<evidence type="ECO:0000256" key="7">
    <source>
        <dbReference type="RuleBase" id="RU000383"/>
    </source>
</evidence>
<keyword evidence="3 7" id="KW-0195">Cyclin</keyword>
<evidence type="ECO:0000259" key="9">
    <source>
        <dbReference type="SMART" id="SM00385"/>
    </source>
</evidence>
<dbReference type="InterPro" id="IPR006671">
    <property type="entry name" value="Cyclin_N"/>
</dbReference>
<evidence type="ECO:0000256" key="5">
    <source>
        <dbReference type="ARBA" id="ARBA00025343"/>
    </source>
</evidence>
<dbReference type="FunFam" id="1.10.472.10:FF:000029">
    <property type="entry name" value="Cyclin h"/>
    <property type="match status" value="1"/>
</dbReference>
<dbReference type="InterPro" id="IPR013763">
    <property type="entry name" value="Cyclin-like_dom"/>
</dbReference>
<comment type="similarity">
    <text evidence="1">Belongs to the cyclin family. Cyclin C subfamily.</text>
</comment>
<dbReference type="InterPro" id="IPR027081">
    <property type="entry name" value="CyclinH/Ccl1"/>
</dbReference>
<feature type="compositionally biased region" description="Basic and acidic residues" evidence="8">
    <location>
        <begin position="321"/>
        <end position="333"/>
    </location>
</feature>
<comment type="subunit">
    <text evidence="6">Associates primarily with CDK7 and MAT1 to form the CAK complex. CAK can further associate with the core-TFIIH to form the TFIIH basal transcription factor.</text>
</comment>
<feature type="domain" description="Cyclin-like" evidence="9">
    <location>
        <begin position="80"/>
        <end position="167"/>
    </location>
</feature>
<evidence type="ECO:0000256" key="8">
    <source>
        <dbReference type="SAM" id="MobiDB-lite"/>
    </source>
</evidence>
<dbReference type="EMBL" id="GECZ01016310">
    <property type="protein sequence ID" value="JAS53459.1"/>
    <property type="molecule type" value="Transcribed_RNA"/>
</dbReference>
<dbReference type="SUPFAM" id="SSF47954">
    <property type="entry name" value="Cyclin-like"/>
    <property type="match status" value="2"/>
</dbReference>
<evidence type="ECO:0000256" key="3">
    <source>
        <dbReference type="ARBA" id="ARBA00023127"/>
    </source>
</evidence>
<sequence length="347" mass="40518">FRSLSSLEFISPHYYSKLNRIMFSNSTQRKYWTFSDENELQRLRDEANQKYTKAHKMKEGEEWLFLSSAEERVLLLHYQLQLRDFCRKFQPAMPRAVAGTAFHYFKRFYLNNSVMDYHPKEILVTCVFLACKVEEFNVSIHQFVSNIKGDREKASDIIINNEMLLMRHLNYQLTAHNPFRAVEGSLIDIKTRSQLVNPERLRPGVEDALDKLQLTDCCLLFAPSQIALAAILHSVSKLQENLDSFVTEVLLGPEHKEYIHHIIEIIRKIRSMIRSFDPPSRDIIKGLEKRLERCRNQENNPDSQIYKEKMRENVDDEDFDMGPRVHTDSDKTKTGLPGITSLSSNSS</sequence>
<evidence type="ECO:0000313" key="10">
    <source>
        <dbReference type="EMBL" id="JAS53459.1"/>
    </source>
</evidence>
<dbReference type="CDD" id="cd20524">
    <property type="entry name" value="CYCLIN_CCNH_rpt1"/>
    <property type="match status" value="1"/>
</dbReference>
<dbReference type="FunFam" id="1.10.472.10:FF:000088">
    <property type="entry name" value="Cyclin-H"/>
    <property type="match status" value="1"/>
</dbReference>
<dbReference type="GO" id="GO:0070985">
    <property type="term" value="C:transcription factor TFIIK complex"/>
    <property type="evidence" value="ECO:0007669"/>
    <property type="project" value="InterPro"/>
</dbReference>
<name>A0A1B6FTI7_9HEMI</name>
<dbReference type="InterPro" id="IPR031658">
    <property type="entry name" value="Cyclin_C_2"/>
</dbReference>
<dbReference type="Pfam" id="PF00134">
    <property type="entry name" value="Cyclin_N"/>
    <property type="match status" value="1"/>
</dbReference>
<dbReference type="GO" id="GO:0006351">
    <property type="term" value="P:DNA-templated transcription"/>
    <property type="evidence" value="ECO:0007669"/>
    <property type="project" value="InterPro"/>
</dbReference>
<feature type="non-terminal residue" evidence="10">
    <location>
        <position position="1"/>
    </location>
</feature>
<dbReference type="Pfam" id="PF16899">
    <property type="entry name" value="Cyclin_C_2"/>
    <property type="match status" value="1"/>
</dbReference>
<accession>A0A1B6FTI7</accession>